<accession>A0ABS7C5U8</accession>
<proteinExistence type="predicted"/>
<dbReference type="PANTHER" id="PTHR43190:SF3">
    <property type="entry name" value="N-ACETYL-D-GLUCOSAMINE KINASE"/>
    <property type="match status" value="1"/>
</dbReference>
<evidence type="ECO:0000259" key="1">
    <source>
        <dbReference type="Pfam" id="PF01869"/>
    </source>
</evidence>
<dbReference type="InterPro" id="IPR002731">
    <property type="entry name" value="ATPase_BadF"/>
</dbReference>
<keyword evidence="3" id="KW-1185">Reference proteome</keyword>
<dbReference type="Proteomes" id="UP001519887">
    <property type="component" value="Unassembled WGS sequence"/>
</dbReference>
<dbReference type="Pfam" id="PF01869">
    <property type="entry name" value="BcrAD_BadFG"/>
    <property type="match status" value="1"/>
</dbReference>
<comment type="caution">
    <text evidence="2">The sequence shown here is derived from an EMBL/GenBank/DDBJ whole genome shotgun (WGS) entry which is preliminary data.</text>
</comment>
<dbReference type="EMBL" id="JAHZIK010000536">
    <property type="protein sequence ID" value="MBW7456274.1"/>
    <property type="molecule type" value="Genomic_DNA"/>
</dbReference>
<reference evidence="2 3" key="1">
    <citation type="submission" date="2021-07" db="EMBL/GenBank/DDBJ databases">
        <title>Paenibacillus radiodurans sp. nov., isolated from the southeastern edge of Tengger Desert.</title>
        <authorList>
            <person name="Zhang G."/>
        </authorList>
    </citation>
    <scope>NUCLEOTIDE SEQUENCE [LARGE SCALE GENOMIC DNA]</scope>
    <source>
        <strain evidence="2 3">CCM 7311</strain>
    </source>
</reference>
<dbReference type="RefSeq" id="WP_210045051.1">
    <property type="nucleotide sequence ID" value="NZ_JBHLVU010000019.1"/>
</dbReference>
<organism evidence="2 3">
    <name type="scientific">Paenibacillus sepulcri</name>
    <dbReference type="NCBI Taxonomy" id="359917"/>
    <lineage>
        <taxon>Bacteria</taxon>
        <taxon>Bacillati</taxon>
        <taxon>Bacillota</taxon>
        <taxon>Bacilli</taxon>
        <taxon>Bacillales</taxon>
        <taxon>Paenibacillaceae</taxon>
        <taxon>Paenibacillus</taxon>
    </lineage>
</organism>
<dbReference type="PANTHER" id="PTHR43190">
    <property type="entry name" value="N-ACETYL-D-GLUCOSAMINE KINASE"/>
    <property type="match status" value="1"/>
</dbReference>
<dbReference type="InterPro" id="IPR052519">
    <property type="entry name" value="Euk-type_GlcNAc_Kinase"/>
</dbReference>
<dbReference type="Gene3D" id="3.30.420.40">
    <property type="match status" value="2"/>
</dbReference>
<dbReference type="SUPFAM" id="SSF53067">
    <property type="entry name" value="Actin-like ATPase domain"/>
    <property type="match status" value="2"/>
</dbReference>
<gene>
    <name evidence="2" type="ORF">K0U00_19765</name>
</gene>
<evidence type="ECO:0000313" key="3">
    <source>
        <dbReference type="Proteomes" id="UP001519887"/>
    </source>
</evidence>
<protein>
    <recommendedName>
        <fullName evidence="1">ATPase BadF/BadG/BcrA/BcrD type domain-containing protein</fullName>
    </recommendedName>
</protein>
<sequence>MKYVIGIDGGGTKSILHMMDLDGNQLFELQGGPTNIYATSVEEVERELSELLDHTAEISGRSIADCAALCLGSAGVDRPYEKQVLSGVFEKCGVTGSLTITHDAEAVLVAGSGKQEGITLVSGTGSFGFARDLSGNRARAGGWGHLIGDEGGGYDIGITAIKAAIRSYDGREAPTLLLPMIMKEIGIERPELFLQYVYKTAGKPQIASLAKVVYEAHLAGDGRAKRILDDAVNELYLMSATLIHTLHFKDRDITLVANGSVFTHIHYVYERLAELVQAEFPRITVLKPARNAAYGAALIALQSLQKC</sequence>
<evidence type="ECO:0000313" key="2">
    <source>
        <dbReference type="EMBL" id="MBW7456274.1"/>
    </source>
</evidence>
<dbReference type="InterPro" id="IPR043129">
    <property type="entry name" value="ATPase_NBD"/>
</dbReference>
<feature type="domain" description="ATPase BadF/BadG/BcrA/BcrD type" evidence="1">
    <location>
        <begin position="5"/>
        <end position="300"/>
    </location>
</feature>
<name>A0ABS7C5U8_9BACL</name>